<evidence type="ECO:0000256" key="2">
    <source>
        <dbReference type="ARBA" id="ARBA00007145"/>
    </source>
</evidence>
<dbReference type="Gene3D" id="3.40.50.620">
    <property type="entry name" value="HUPs"/>
    <property type="match status" value="1"/>
</dbReference>
<dbReference type="InterPro" id="IPR014729">
    <property type="entry name" value="Rossmann-like_a/b/a_fold"/>
</dbReference>
<dbReference type="Proteomes" id="UP000500961">
    <property type="component" value="Chromosome"/>
</dbReference>
<dbReference type="PANTHER" id="PTHR23090">
    <property type="entry name" value="NH 3 /GLUTAMINE-DEPENDENT NAD + SYNTHETASE"/>
    <property type="match status" value="1"/>
</dbReference>
<dbReference type="UniPathway" id="UPA00253">
    <property type="reaction ID" value="UER00334"/>
</dbReference>
<evidence type="ECO:0000256" key="10">
    <source>
        <dbReference type="RuleBase" id="RU003811"/>
    </source>
</evidence>
<feature type="active site" description="For glutaminase activity" evidence="7">
    <location>
        <position position="112"/>
    </location>
</feature>
<keyword evidence="5 7" id="KW-0067">ATP-binding</keyword>
<feature type="binding site" evidence="7">
    <location>
        <position position="411"/>
    </location>
    <ligand>
        <name>ATP</name>
        <dbReference type="ChEBI" id="CHEBI:30616"/>
    </ligand>
</feature>
<dbReference type="Pfam" id="PF00795">
    <property type="entry name" value="CN_hydrolase"/>
    <property type="match status" value="1"/>
</dbReference>
<dbReference type="InterPro" id="IPR003010">
    <property type="entry name" value="C-N_Hydrolase"/>
</dbReference>
<dbReference type="InterPro" id="IPR003694">
    <property type="entry name" value="NAD_synthase"/>
</dbReference>
<dbReference type="NCBIfam" id="TIGR00552">
    <property type="entry name" value="nadE"/>
    <property type="match status" value="1"/>
</dbReference>
<feature type="active site" description="Proton acceptor" evidence="9">
    <location>
        <position position="41"/>
    </location>
</feature>
<evidence type="ECO:0000313" key="13">
    <source>
        <dbReference type="Proteomes" id="UP000500961"/>
    </source>
</evidence>
<feature type="binding site" evidence="7">
    <location>
        <position position="416"/>
    </location>
    <ligand>
        <name>deamido-NAD(+)</name>
        <dbReference type="ChEBI" id="CHEBI:58437"/>
        <note>ligand shared between two neighboring subunits</note>
    </ligand>
</feature>
<comment type="similarity">
    <text evidence="2 7 8">In the C-terminal section; belongs to the NAD synthetase family.</text>
</comment>
<feature type="active site" description="Nucleophile; for glutaminase activity" evidence="7">
    <location>
        <position position="149"/>
    </location>
</feature>
<feature type="domain" description="CN hydrolase" evidence="11">
    <location>
        <begin position="1"/>
        <end position="262"/>
    </location>
</feature>
<dbReference type="AlphaFoldDB" id="A0A7D3XU09"/>
<reference evidence="12 13" key="1">
    <citation type="submission" date="2019-07" db="EMBL/GenBank/DDBJ databases">
        <title>Thalassofilum flectens gen. nov., sp. nov., a novel moderate thermophilic anaerobe from a shallow sea hot spring in Kunashir Island (Russia), representing a new family in the order Bacteroidales, and proposal of Thalassofilacea fam. nov.</title>
        <authorList>
            <person name="Kochetkova T.V."/>
            <person name="Podosokorskaya O.A."/>
            <person name="Novikov A."/>
            <person name="Elcheninov A.G."/>
            <person name="Toshchakov S.V."/>
            <person name="Kublanov I.V."/>
        </authorList>
    </citation>
    <scope>NUCLEOTIDE SEQUENCE [LARGE SCALE GENOMIC DNA]</scope>
    <source>
        <strain evidence="12 13">38-H</strain>
    </source>
</reference>
<gene>
    <name evidence="7" type="primary">nadE</name>
    <name evidence="12" type="ORF">FHG85_02885</name>
</gene>
<evidence type="ECO:0000313" key="12">
    <source>
        <dbReference type="EMBL" id="QKG79251.1"/>
    </source>
</evidence>
<dbReference type="CDD" id="cd00553">
    <property type="entry name" value="NAD_synthase"/>
    <property type="match status" value="1"/>
</dbReference>
<dbReference type="PROSITE" id="PS00920">
    <property type="entry name" value="NITRIL_CHT_1"/>
    <property type="match status" value="1"/>
</dbReference>
<dbReference type="GO" id="GO:0005524">
    <property type="term" value="F:ATP binding"/>
    <property type="evidence" value="ECO:0007669"/>
    <property type="project" value="UniProtKB-UniRule"/>
</dbReference>
<keyword evidence="3 7" id="KW-0436">Ligase</keyword>
<dbReference type="SUPFAM" id="SSF52402">
    <property type="entry name" value="Adenine nucleotide alpha hydrolases-like"/>
    <property type="match status" value="1"/>
</dbReference>
<dbReference type="KEGG" id="ttz:FHG85_02885"/>
<comment type="catalytic activity">
    <reaction evidence="7 8">
        <text>deamido-NAD(+) + L-glutamine + ATP + H2O = L-glutamate + AMP + diphosphate + NAD(+) + H(+)</text>
        <dbReference type="Rhea" id="RHEA:24384"/>
        <dbReference type="ChEBI" id="CHEBI:15377"/>
        <dbReference type="ChEBI" id="CHEBI:15378"/>
        <dbReference type="ChEBI" id="CHEBI:29985"/>
        <dbReference type="ChEBI" id="CHEBI:30616"/>
        <dbReference type="ChEBI" id="CHEBI:33019"/>
        <dbReference type="ChEBI" id="CHEBI:57540"/>
        <dbReference type="ChEBI" id="CHEBI:58359"/>
        <dbReference type="ChEBI" id="CHEBI:58437"/>
        <dbReference type="ChEBI" id="CHEBI:456215"/>
        <dbReference type="EC" id="6.3.5.1"/>
    </reaction>
</comment>
<dbReference type="EMBL" id="CP041345">
    <property type="protein sequence ID" value="QKG79251.1"/>
    <property type="molecule type" value="Genomic_DNA"/>
</dbReference>
<dbReference type="GO" id="GO:0008795">
    <property type="term" value="F:NAD+ synthase activity"/>
    <property type="evidence" value="ECO:0007669"/>
    <property type="project" value="UniProtKB-UniRule"/>
</dbReference>
<accession>A0A7D3XU09</accession>
<protein>
    <recommendedName>
        <fullName evidence="7 8">Glutamine-dependent NAD(+) synthetase</fullName>
        <ecNumber evidence="7 8">6.3.5.1</ecNumber>
    </recommendedName>
    <alternativeName>
        <fullName evidence="7 8">NAD(+) synthase [glutamine-hydrolyzing]</fullName>
    </alternativeName>
</protein>
<keyword evidence="4 7" id="KW-0547">Nucleotide-binding</keyword>
<dbReference type="InterPro" id="IPR014445">
    <property type="entry name" value="Gln-dep_NAD_synthase"/>
</dbReference>
<dbReference type="CDD" id="cd07570">
    <property type="entry name" value="GAT_Gln-NAD-synth"/>
    <property type="match status" value="1"/>
</dbReference>
<feature type="binding site" evidence="7">
    <location>
        <position position="387"/>
    </location>
    <ligand>
        <name>deamido-NAD(+)</name>
        <dbReference type="ChEBI" id="CHEBI:58437"/>
        <note>ligand shared between two neighboring subunits</note>
    </ligand>
</feature>
<dbReference type="GO" id="GO:0009435">
    <property type="term" value="P:NAD+ biosynthetic process"/>
    <property type="evidence" value="ECO:0007669"/>
    <property type="project" value="UniProtKB-UniRule"/>
</dbReference>
<dbReference type="GO" id="GO:0004359">
    <property type="term" value="F:glutaminase activity"/>
    <property type="evidence" value="ECO:0007669"/>
    <property type="project" value="InterPro"/>
</dbReference>
<name>A0A7D3XU09_9BACT</name>
<dbReference type="InterPro" id="IPR000132">
    <property type="entry name" value="Nitrilase/CN_hydratase_CS"/>
</dbReference>
<evidence type="ECO:0000256" key="6">
    <source>
        <dbReference type="ARBA" id="ARBA00023027"/>
    </source>
</evidence>
<feature type="binding site" evidence="7">
    <location>
        <position position="190"/>
    </location>
    <ligand>
        <name>L-glutamine</name>
        <dbReference type="ChEBI" id="CHEBI:58359"/>
    </ligand>
</feature>
<evidence type="ECO:0000256" key="5">
    <source>
        <dbReference type="ARBA" id="ARBA00022840"/>
    </source>
</evidence>
<evidence type="ECO:0000256" key="1">
    <source>
        <dbReference type="ARBA" id="ARBA00005188"/>
    </source>
</evidence>
<feature type="binding site" evidence="7">
    <location>
        <position position="118"/>
    </location>
    <ligand>
        <name>L-glutamine</name>
        <dbReference type="ChEBI" id="CHEBI:58359"/>
    </ligand>
</feature>
<evidence type="ECO:0000259" key="11">
    <source>
        <dbReference type="PROSITE" id="PS50263"/>
    </source>
</evidence>
<dbReference type="HAMAP" id="MF_02090">
    <property type="entry name" value="NadE_glutamine_dep"/>
    <property type="match status" value="1"/>
</dbReference>
<dbReference type="EC" id="6.3.5.1" evidence="7 8"/>
<evidence type="ECO:0000256" key="7">
    <source>
        <dbReference type="HAMAP-Rule" id="MF_02090"/>
    </source>
</evidence>
<comment type="pathway">
    <text evidence="1 7 8">Cofactor biosynthesis; NAD(+) biosynthesis; NAD(+) from deamido-NAD(+) (L-Gln route): step 1/1.</text>
</comment>
<dbReference type="PROSITE" id="PS50263">
    <property type="entry name" value="CN_HYDROLASE"/>
    <property type="match status" value="1"/>
</dbReference>
<feature type="active site" description="Proton acceptor; for glutaminase activity" evidence="7">
    <location>
        <position position="41"/>
    </location>
</feature>
<dbReference type="Gene3D" id="3.60.110.10">
    <property type="entry name" value="Carbon-nitrogen hydrolase"/>
    <property type="match status" value="1"/>
</dbReference>
<sequence length="554" mass="62329">MKIALAQLNYTIGHFEQNVEKIVSSINRAKQQGARLVIFSELSICGYPPHDLLTHKHFVDKSIQAIKDVAKSCVDIYAIVGGPSYNEAPTGKLLHNSAYLLGEGKVLDVFHKTLLPDYDIFDEYRYFEPNTEKYRLAEIDGVKLAITICEDIWDDQPTSSAFDRGQLYRDAPMNHLSKLNPDLIVNISASPFSYNVEERRFEVFKNNVARYSKPVIYVNQVGGNTDLLFDGGSMVLNEQGKILHKLKSFYEDFTIIDSTFAKGKTVESINPLNDDRRLERIHDALVMGISDFFRKLGFSKATLGLSGGIDSAVVLALAAKALPAENLRVLLMPSQYSSQHSVDDAVQLAKKLNVKYDIVPIQNIFDTFRNQLRDVFEGKPEDITEENIQARIRGTLLMALSNKFGHLLLNTSNKSEAAVGYGTLYGDMCGALSVLGDVYKTDVYRLANFINRDDEIIPINTITKPPSAELRPDQKDSDSLPPYDILDPILFAYIEQGLSAEEIIRKGYESNTVKRIIRLVNLNEYKRYQSPPILRVSSKAFGYGRKMPLVTKWS</sequence>
<comment type="function">
    <text evidence="7">Catalyzes the ATP-dependent amidation of deamido-NAD to form NAD. Uses L-glutamine as a nitrogen source.</text>
</comment>
<dbReference type="InterPro" id="IPR022310">
    <property type="entry name" value="NAD/GMP_synthase"/>
</dbReference>
<dbReference type="Pfam" id="PF02540">
    <property type="entry name" value="NAD_synthase"/>
    <property type="match status" value="1"/>
</dbReference>
<dbReference type="PIRSF" id="PIRSF006630">
    <property type="entry name" value="NADS_GAT"/>
    <property type="match status" value="1"/>
</dbReference>
<comment type="caution">
    <text evidence="7">Lacks conserved residue(s) required for the propagation of feature annotation.</text>
</comment>
<feature type="binding site" evidence="7">
    <location>
        <position position="526"/>
    </location>
    <ligand>
        <name>deamido-NAD(+)</name>
        <dbReference type="ChEBI" id="CHEBI:58437"/>
        <note>ligand shared between two neighboring subunits</note>
    </ligand>
</feature>
<evidence type="ECO:0000256" key="9">
    <source>
        <dbReference type="PROSITE-ProRule" id="PRU10139"/>
    </source>
</evidence>
<dbReference type="NCBIfam" id="NF010588">
    <property type="entry name" value="PRK13981.1"/>
    <property type="match status" value="1"/>
</dbReference>
<evidence type="ECO:0000256" key="3">
    <source>
        <dbReference type="ARBA" id="ARBA00022598"/>
    </source>
</evidence>
<dbReference type="SUPFAM" id="SSF56317">
    <property type="entry name" value="Carbon-nitrogen hydrolase"/>
    <property type="match status" value="1"/>
</dbReference>
<keyword evidence="13" id="KW-1185">Reference proteome</keyword>
<keyword evidence="6 7" id="KW-0520">NAD</keyword>
<comment type="similarity">
    <text evidence="10">Belongs to the NAD synthetase family.</text>
</comment>
<dbReference type="GO" id="GO:0000257">
    <property type="term" value="F:nitrilase activity"/>
    <property type="evidence" value="ECO:0007669"/>
    <property type="project" value="UniProtKB-ARBA"/>
</dbReference>
<dbReference type="PANTHER" id="PTHR23090:SF9">
    <property type="entry name" value="GLUTAMINE-DEPENDENT NAD(+) SYNTHETASE"/>
    <property type="match status" value="1"/>
</dbReference>
<proteinExistence type="inferred from homology"/>
<dbReference type="FunFam" id="3.40.50.620:FF:000106">
    <property type="entry name" value="Glutamine-dependent NAD(+) synthetase"/>
    <property type="match status" value="1"/>
</dbReference>
<organism evidence="12 13">
    <name type="scientific">Tenuifilum thalassicum</name>
    <dbReference type="NCBI Taxonomy" id="2590900"/>
    <lineage>
        <taxon>Bacteria</taxon>
        <taxon>Pseudomonadati</taxon>
        <taxon>Bacteroidota</taxon>
        <taxon>Bacteroidia</taxon>
        <taxon>Bacteroidales</taxon>
        <taxon>Tenuifilaceae</taxon>
        <taxon>Tenuifilum</taxon>
    </lineage>
</organism>
<dbReference type="InterPro" id="IPR036526">
    <property type="entry name" value="C-N_Hydrolase_sf"/>
</dbReference>
<feature type="binding site" evidence="7">
    <location>
        <begin position="304"/>
        <end position="311"/>
    </location>
    <ligand>
        <name>ATP</name>
        <dbReference type="ChEBI" id="CHEBI:30616"/>
    </ligand>
</feature>
<evidence type="ECO:0000256" key="8">
    <source>
        <dbReference type="PIRNR" id="PIRNR006630"/>
    </source>
</evidence>
<dbReference type="GO" id="GO:0005737">
    <property type="term" value="C:cytoplasm"/>
    <property type="evidence" value="ECO:0007669"/>
    <property type="project" value="InterPro"/>
</dbReference>
<evidence type="ECO:0000256" key="4">
    <source>
        <dbReference type="ARBA" id="ARBA00022741"/>
    </source>
</evidence>
<dbReference type="GO" id="GO:0003952">
    <property type="term" value="F:NAD+ synthase (glutamine-hydrolyzing) activity"/>
    <property type="evidence" value="ECO:0007669"/>
    <property type="project" value="UniProtKB-UniRule"/>
</dbReference>
<dbReference type="RefSeq" id="WP_173072831.1">
    <property type="nucleotide sequence ID" value="NZ_CP041345.1"/>
</dbReference>